<keyword evidence="4" id="KW-0479">Metal-binding</keyword>
<dbReference type="InterPro" id="IPR036010">
    <property type="entry name" value="2Fe-2S_ferredoxin-like_sf"/>
</dbReference>
<dbReference type="SUPFAM" id="SSF52343">
    <property type="entry name" value="Ferredoxin reductase-like, C-terminal NADP-linked domain"/>
    <property type="match status" value="1"/>
</dbReference>
<comment type="cofactor">
    <cofactor evidence="1">
        <name>FAD</name>
        <dbReference type="ChEBI" id="CHEBI:57692"/>
    </cofactor>
</comment>
<organism evidence="11 12">
    <name type="scientific">Shewanella polaris</name>
    <dbReference type="NCBI Taxonomy" id="2588449"/>
    <lineage>
        <taxon>Bacteria</taxon>
        <taxon>Pseudomonadati</taxon>
        <taxon>Pseudomonadota</taxon>
        <taxon>Gammaproteobacteria</taxon>
        <taxon>Alteromonadales</taxon>
        <taxon>Shewanellaceae</taxon>
        <taxon>Shewanella</taxon>
    </lineage>
</organism>
<evidence type="ECO:0000259" key="10">
    <source>
        <dbReference type="Pfam" id="PF00175"/>
    </source>
</evidence>
<dbReference type="Gene3D" id="2.40.30.10">
    <property type="entry name" value="Translation factors"/>
    <property type="match status" value="1"/>
</dbReference>
<keyword evidence="5" id="KW-0274">FAD</keyword>
<dbReference type="InterPro" id="IPR039261">
    <property type="entry name" value="FNR_nucleotide-bd"/>
</dbReference>
<dbReference type="Gene3D" id="3.40.50.80">
    <property type="entry name" value="Nucleotide-binding domain of ferredoxin-NADP reductase (FNR) module"/>
    <property type="match status" value="1"/>
</dbReference>
<dbReference type="EMBL" id="CP041036">
    <property type="protein sequence ID" value="QDE31260.1"/>
    <property type="molecule type" value="Genomic_DNA"/>
</dbReference>
<keyword evidence="12" id="KW-1185">Reference proteome</keyword>
<dbReference type="InterPro" id="IPR001433">
    <property type="entry name" value="OxRdtase_FAD/NAD-bd"/>
</dbReference>
<name>A0A4Y5YEQ8_9GAMM</name>
<dbReference type="SUPFAM" id="SSF63380">
    <property type="entry name" value="Riboflavin synthase domain-like"/>
    <property type="match status" value="1"/>
</dbReference>
<evidence type="ECO:0000313" key="11">
    <source>
        <dbReference type="EMBL" id="QDE31260.1"/>
    </source>
</evidence>
<dbReference type="GO" id="GO:0016491">
    <property type="term" value="F:oxidoreductase activity"/>
    <property type="evidence" value="ECO:0007669"/>
    <property type="project" value="UniProtKB-KW"/>
</dbReference>
<keyword evidence="7" id="KW-0408">Iron</keyword>
<evidence type="ECO:0000256" key="2">
    <source>
        <dbReference type="ARBA" id="ARBA00022630"/>
    </source>
</evidence>
<keyword evidence="3" id="KW-0001">2Fe-2S</keyword>
<proteinExistence type="predicted"/>
<accession>A0A4Y5YEQ8</accession>
<evidence type="ECO:0000256" key="3">
    <source>
        <dbReference type="ARBA" id="ARBA00022714"/>
    </source>
</evidence>
<sequence length="336" mass="37405">MESFGQRAIRPYIPEQHREFYQQLPFIVAGSVNQQGWPWASMLSGYPGFITSPDSTTLTINASAITGDMYYRISVKREANGTISKCLHDNVRVGDVIEAKAPSGNFYIDAAEKRPAVLIGAGVGITPMIAMTSHILNEAERTRHLRPLTILHAAKTTQQRTFTQNFQDAEIKSNGKIRYYSIITQPSKQEKIGIDFNAIDHITADTLRQILALDDYDFYLCGPPAFMQALYDEIRSLGVRDARIFAEAFGPAALIRQIDNESMLLEAIKLLEAENEADEAVIKFVKSGFEQRWNANDVTLLETAENHGLTPNFSCCNGICGTSAVRLLKGSITYRT</sequence>
<keyword evidence="8" id="KW-0411">Iron-sulfur</keyword>
<dbReference type="PRINTS" id="PR00410">
    <property type="entry name" value="PHEHYDRXLASE"/>
</dbReference>
<dbReference type="AlphaFoldDB" id="A0A4Y5YEQ8"/>
<evidence type="ECO:0000256" key="9">
    <source>
        <dbReference type="ARBA" id="ARBA00023075"/>
    </source>
</evidence>
<evidence type="ECO:0000256" key="4">
    <source>
        <dbReference type="ARBA" id="ARBA00022723"/>
    </source>
</evidence>
<protein>
    <recommendedName>
        <fullName evidence="10">Oxidoreductase FAD/NAD(P)-binding domain-containing protein</fullName>
    </recommendedName>
</protein>
<dbReference type="InterPro" id="IPR017938">
    <property type="entry name" value="Riboflavin_synthase-like_b-brl"/>
</dbReference>
<dbReference type="InterPro" id="IPR050415">
    <property type="entry name" value="MRET"/>
</dbReference>
<dbReference type="KEGG" id="spol:FH971_09895"/>
<feature type="domain" description="Oxidoreductase FAD/NAD(P)-binding" evidence="10">
    <location>
        <begin position="118"/>
        <end position="229"/>
    </location>
</feature>
<dbReference type="GO" id="GO:0051537">
    <property type="term" value="F:2 iron, 2 sulfur cluster binding"/>
    <property type="evidence" value="ECO:0007669"/>
    <property type="project" value="UniProtKB-KW"/>
</dbReference>
<dbReference type="GO" id="GO:0046872">
    <property type="term" value="F:metal ion binding"/>
    <property type="evidence" value="ECO:0007669"/>
    <property type="project" value="UniProtKB-KW"/>
</dbReference>
<evidence type="ECO:0000256" key="7">
    <source>
        <dbReference type="ARBA" id="ARBA00023004"/>
    </source>
</evidence>
<gene>
    <name evidence="11" type="ORF">FH971_09895</name>
</gene>
<dbReference type="Proteomes" id="UP000319809">
    <property type="component" value="Chromosome"/>
</dbReference>
<dbReference type="RefSeq" id="WP_140234182.1">
    <property type="nucleotide sequence ID" value="NZ_CP041036.1"/>
</dbReference>
<evidence type="ECO:0000256" key="5">
    <source>
        <dbReference type="ARBA" id="ARBA00022827"/>
    </source>
</evidence>
<keyword evidence="6" id="KW-0560">Oxidoreductase</keyword>
<dbReference type="InterPro" id="IPR001041">
    <property type="entry name" value="2Fe-2S_ferredoxin-type"/>
</dbReference>
<evidence type="ECO:0000313" key="12">
    <source>
        <dbReference type="Proteomes" id="UP000319809"/>
    </source>
</evidence>
<dbReference type="PANTHER" id="PTHR47354:SF8">
    <property type="entry name" value="1,2-PHENYLACETYL-COA EPOXIDASE, SUBUNIT E"/>
    <property type="match status" value="1"/>
</dbReference>
<dbReference type="CDD" id="cd00207">
    <property type="entry name" value="fer2"/>
    <property type="match status" value="1"/>
</dbReference>
<keyword evidence="9" id="KW-0830">Ubiquinone</keyword>
<dbReference type="PANTHER" id="PTHR47354">
    <property type="entry name" value="NADH OXIDOREDUCTASE HCR"/>
    <property type="match status" value="1"/>
</dbReference>
<dbReference type="Gene3D" id="3.10.20.30">
    <property type="match status" value="1"/>
</dbReference>
<evidence type="ECO:0000256" key="8">
    <source>
        <dbReference type="ARBA" id="ARBA00023014"/>
    </source>
</evidence>
<keyword evidence="2" id="KW-0285">Flavoprotein</keyword>
<dbReference type="Pfam" id="PF00175">
    <property type="entry name" value="NAD_binding_1"/>
    <property type="match status" value="1"/>
</dbReference>
<dbReference type="SUPFAM" id="SSF54292">
    <property type="entry name" value="2Fe-2S ferredoxin-like"/>
    <property type="match status" value="1"/>
</dbReference>
<evidence type="ECO:0000256" key="6">
    <source>
        <dbReference type="ARBA" id="ARBA00023002"/>
    </source>
</evidence>
<dbReference type="GO" id="GO:0050660">
    <property type="term" value="F:flavin adenine dinucleotide binding"/>
    <property type="evidence" value="ECO:0007669"/>
    <property type="project" value="TreeGrafter"/>
</dbReference>
<evidence type="ECO:0000256" key="1">
    <source>
        <dbReference type="ARBA" id="ARBA00001974"/>
    </source>
</evidence>
<dbReference type="InterPro" id="IPR012675">
    <property type="entry name" value="Beta-grasp_dom_sf"/>
</dbReference>
<reference evidence="11 12" key="1">
    <citation type="submission" date="2019-06" db="EMBL/GenBank/DDBJ databases">
        <title>The genome of Shewanella sp. SM1901.</title>
        <authorList>
            <person name="Cha Q."/>
        </authorList>
    </citation>
    <scope>NUCLEOTIDE SEQUENCE [LARGE SCALE GENOMIC DNA]</scope>
    <source>
        <strain evidence="11 12">SM1901</strain>
    </source>
</reference>